<feature type="compositionally biased region" description="Gly residues" evidence="1">
    <location>
        <begin position="149"/>
        <end position="165"/>
    </location>
</feature>
<organism evidence="2">
    <name type="scientific">Tanacetum cinerariifolium</name>
    <name type="common">Dalmatian daisy</name>
    <name type="synonym">Chrysanthemum cinerariifolium</name>
    <dbReference type="NCBI Taxonomy" id="118510"/>
    <lineage>
        <taxon>Eukaryota</taxon>
        <taxon>Viridiplantae</taxon>
        <taxon>Streptophyta</taxon>
        <taxon>Embryophyta</taxon>
        <taxon>Tracheophyta</taxon>
        <taxon>Spermatophyta</taxon>
        <taxon>Magnoliopsida</taxon>
        <taxon>eudicotyledons</taxon>
        <taxon>Gunneridae</taxon>
        <taxon>Pentapetalae</taxon>
        <taxon>asterids</taxon>
        <taxon>campanulids</taxon>
        <taxon>Asterales</taxon>
        <taxon>Asteraceae</taxon>
        <taxon>Asteroideae</taxon>
        <taxon>Anthemideae</taxon>
        <taxon>Anthemidinae</taxon>
        <taxon>Tanacetum</taxon>
    </lineage>
</organism>
<evidence type="ECO:0000313" key="2">
    <source>
        <dbReference type="EMBL" id="GEU31310.1"/>
    </source>
</evidence>
<reference evidence="2" key="1">
    <citation type="journal article" date="2019" name="Sci. Rep.">
        <title>Draft genome of Tanacetum cinerariifolium, the natural source of mosquito coil.</title>
        <authorList>
            <person name="Yamashiro T."/>
            <person name="Shiraishi A."/>
            <person name="Satake H."/>
            <person name="Nakayama K."/>
        </authorList>
    </citation>
    <scope>NUCLEOTIDE SEQUENCE</scope>
</reference>
<evidence type="ECO:0000256" key="1">
    <source>
        <dbReference type="SAM" id="MobiDB-lite"/>
    </source>
</evidence>
<gene>
    <name evidence="2" type="ORF">Tci_003288</name>
</gene>
<dbReference type="AlphaFoldDB" id="A0A6L2J3W2"/>
<accession>A0A6L2J3W2</accession>
<comment type="caution">
    <text evidence="2">The sequence shown here is derived from an EMBL/GenBank/DDBJ whole genome shotgun (WGS) entry which is preliminary data.</text>
</comment>
<name>A0A6L2J3W2_TANCI</name>
<protein>
    <submittedName>
        <fullName evidence="2">Uncharacterized protein</fullName>
    </submittedName>
</protein>
<sequence>MVRYNERKINPLVALEGTVVLFFNAKERHEKIERLITPMVVSFSLAPYITASAVENGTRNRTAHHSSSGAILAPTLGCRATKAFVEIDLFSFIHTLDPTKVKIFEREWVEDKSLLLQNTVSRTVPLLPVAPDHADNELETSIDRLFDDGGSGSQAGQGGSAGVGEGTNIQPVTEATDIVIEDVAPLQPRRQRKRKTVVADAGGSSHLPKKLREDHKTPSGPSVAGKSRYAVQRLLARAVMNDEVRGELMAPF</sequence>
<dbReference type="EMBL" id="BKCJ010000238">
    <property type="protein sequence ID" value="GEU31310.1"/>
    <property type="molecule type" value="Genomic_DNA"/>
</dbReference>
<proteinExistence type="predicted"/>
<feature type="region of interest" description="Disordered" evidence="1">
    <location>
        <begin position="185"/>
        <end position="226"/>
    </location>
</feature>
<feature type="region of interest" description="Disordered" evidence="1">
    <location>
        <begin position="147"/>
        <end position="168"/>
    </location>
</feature>